<feature type="transmembrane region" description="Helical" evidence="1">
    <location>
        <begin position="336"/>
        <end position="357"/>
    </location>
</feature>
<feature type="transmembrane region" description="Helical" evidence="1">
    <location>
        <begin position="21"/>
        <end position="40"/>
    </location>
</feature>
<feature type="transmembrane region" description="Helical" evidence="1">
    <location>
        <begin position="94"/>
        <end position="112"/>
    </location>
</feature>
<feature type="transmembrane region" description="Helical" evidence="1">
    <location>
        <begin position="124"/>
        <end position="142"/>
    </location>
</feature>
<accession>A0A847TWE0</accession>
<feature type="transmembrane region" description="Helical" evidence="1">
    <location>
        <begin position="215"/>
        <end position="240"/>
    </location>
</feature>
<proteinExistence type="predicted"/>
<name>A0A847TWE0_HALVO</name>
<feature type="transmembrane region" description="Helical" evidence="1">
    <location>
        <begin position="369"/>
        <end position="390"/>
    </location>
</feature>
<evidence type="ECO:0000256" key="1">
    <source>
        <dbReference type="SAM" id="Phobius"/>
    </source>
</evidence>
<keyword evidence="1" id="KW-1133">Transmembrane helix</keyword>
<dbReference type="AlphaFoldDB" id="A0A847TWE0"/>
<reference evidence="2" key="1">
    <citation type="submission" date="2019-12" db="EMBL/GenBank/DDBJ databases">
        <title>Haloferax alexandrinus strain pws11.</title>
        <authorList>
            <person name="Verma D.K."/>
            <person name="Gopal K."/>
            <person name="Prasad E.S."/>
        </authorList>
    </citation>
    <scope>NUCLEOTIDE SEQUENCE</scope>
    <source>
        <strain evidence="2">Pws11</strain>
    </source>
</reference>
<comment type="caution">
    <text evidence="2">The sequence shown here is derived from an EMBL/GenBank/DDBJ whole genome shotgun (WGS) entry which is preliminary data.</text>
</comment>
<protein>
    <submittedName>
        <fullName evidence="2">Uncharacterized protein</fullName>
    </submittedName>
</protein>
<feature type="transmembrane region" description="Helical" evidence="1">
    <location>
        <begin position="313"/>
        <end position="330"/>
    </location>
</feature>
<organism evidence="2 3">
    <name type="scientific">Haloferax volcanii</name>
    <name type="common">Halobacterium volcanii</name>
    <dbReference type="NCBI Taxonomy" id="2246"/>
    <lineage>
        <taxon>Archaea</taxon>
        <taxon>Methanobacteriati</taxon>
        <taxon>Methanobacteriota</taxon>
        <taxon>Stenosarchaea group</taxon>
        <taxon>Halobacteria</taxon>
        <taxon>Halobacteriales</taxon>
        <taxon>Haloferacaceae</taxon>
        <taxon>Haloferax</taxon>
    </lineage>
</organism>
<dbReference type="Proteomes" id="UP000619835">
    <property type="component" value="Unassembled WGS sequence"/>
</dbReference>
<evidence type="ECO:0000313" key="2">
    <source>
        <dbReference type="EMBL" id="NLV03630.1"/>
    </source>
</evidence>
<keyword evidence="1" id="KW-0472">Membrane</keyword>
<dbReference type="EMBL" id="WOWC01000001">
    <property type="protein sequence ID" value="NLV03630.1"/>
    <property type="molecule type" value="Genomic_DNA"/>
</dbReference>
<sequence>MTIFIYFASLIVAELMLRRKMRLICASWAIIIIISILRLGNVLRSYSPYFYGFLSDPTGTAIEHTTLNYIHRMHLLSPIYTAAVDVMQVMTGTTITWLYIPGAIFIFLLVFSQLPRDMPMGLRAGVSTAAILGPAGLFGYYYVFSRDAIDMILLLTFISIIFLIRKRKMGLKFSFITFVLFSSLIWLNHYSFWPLFALTVLFISLSAPEYRVYHALIAISSPVVFAIEPAKIFVSSAALISTRGFDLSLLTSFGGAESLPSKMMVVGRIGNRSPAWMPTYQYLGLGAILGIFVSIYGIRLFRDLRQSKELTTQRQMFLAVGLSSAIYASLLVFRGYIYRASILWPLIILSLSIEFYRTSKNLDLDYRKVTAIAVSSMVVLSLVPMATPYFHHTQNVNEPSMQQRESISFTQYTTEGDIYTDLLHGSLLILNGERSVVIGESTVSGNGTVAVDSRLQTLAGEWHGDGKYALITTEGDVGVRTWHGTIPPLDMVDGDPEYQKTYDNGQDSWYTRNHTA</sequence>
<feature type="transmembrane region" description="Helical" evidence="1">
    <location>
        <begin position="148"/>
        <end position="164"/>
    </location>
</feature>
<evidence type="ECO:0000313" key="3">
    <source>
        <dbReference type="Proteomes" id="UP000619835"/>
    </source>
</evidence>
<gene>
    <name evidence="2" type="ORF">GOC85_13750</name>
</gene>
<feature type="transmembrane region" description="Helical" evidence="1">
    <location>
        <begin position="169"/>
        <end position="186"/>
    </location>
</feature>
<keyword evidence="1" id="KW-0812">Transmembrane</keyword>
<feature type="transmembrane region" description="Helical" evidence="1">
    <location>
        <begin position="280"/>
        <end position="301"/>
    </location>
</feature>